<keyword evidence="1" id="KW-0472">Membrane</keyword>
<dbReference type="AlphaFoldDB" id="A0A1C3PE17"/>
<dbReference type="Proteomes" id="UP000199013">
    <property type="component" value="Unassembled WGS sequence"/>
</dbReference>
<organism evidence="2 3">
    <name type="scientific">Candidatus Protofrankia californiensis</name>
    <dbReference type="NCBI Taxonomy" id="1839754"/>
    <lineage>
        <taxon>Bacteria</taxon>
        <taxon>Bacillati</taxon>
        <taxon>Actinomycetota</taxon>
        <taxon>Actinomycetes</taxon>
        <taxon>Frankiales</taxon>
        <taxon>Frankiaceae</taxon>
        <taxon>Protofrankia</taxon>
    </lineage>
</organism>
<name>A0A1C3PE17_9ACTN</name>
<feature type="transmembrane region" description="Helical" evidence="1">
    <location>
        <begin position="361"/>
        <end position="379"/>
    </location>
</feature>
<keyword evidence="1" id="KW-0812">Transmembrane</keyword>
<dbReference type="EMBL" id="FLUV01002288">
    <property type="protein sequence ID" value="SBW28016.1"/>
    <property type="molecule type" value="Genomic_DNA"/>
</dbReference>
<protein>
    <submittedName>
        <fullName evidence="2">Putative membrane protein</fullName>
    </submittedName>
</protein>
<evidence type="ECO:0000313" key="3">
    <source>
        <dbReference type="Proteomes" id="UP000199013"/>
    </source>
</evidence>
<feature type="transmembrane region" description="Helical" evidence="1">
    <location>
        <begin position="326"/>
        <end position="349"/>
    </location>
</feature>
<evidence type="ECO:0000313" key="2">
    <source>
        <dbReference type="EMBL" id="SBW28016.1"/>
    </source>
</evidence>
<evidence type="ECO:0000256" key="1">
    <source>
        <dbReference type="SAM" id="Phobius"/>
    </source>
</evidence>
<keyword evidence="3" id="KW-1185">Reference proteome</keyword>
<keyword evidence="1" id="KW-1133">Transmembrane helix</keyword>
<gene>
    <name evidence="2" type="ORF">FDG2_5503</name>
</gene>
<sequence>MPLDDPVEALLTADRLPPRERDRTCERLAQTLIDSGTVPAWNVPADGADRAVGVCADMYWRRRHLAVPSVTTARECAEWVWRQVHPAAREAVCERWALGYAFITRDTVDSASDLADTTAALVTTADTPFLPYFCLLYHCGKLRANFTSYELLLVLDQSPLAVAAAAYTTAPVITALRAFAAFLTGDDAAALGHLDTAWNHPARTRAAIDICLHGIWAARHSPRHGPLLRDRAAQAVATHPDDAVFHARLAAGLRLVGAHEAALDAIDRALRLLPARGARSSHNLLQDQLLRERELIVTGHTLTASISGQQPSPDGELAGLIHRYQVFLAVIVIVGIAAVCTAGGGALLLTAGELSLPKRMVGAFSLILSAGMLVSLFLVRNRMLHTDHKGEPEDD</sequence>
<proteinExistence type="predicted"/>
<accession>A0A1C3PE17</accession>
<reference evidence="3" key="1">
    <citation type="submission" date="2016-02" db="EMBL/GenBank/DDBJ databases">
        <authorList>
            <person name="Wibberg D."/>
        </authorList>
    </citation>
    <scope>NUCLEOTIDE SEQUENCE [LARGE SCALE GENOMIC DNA]</scope>
</reference>